<gene>
    <name evidence="2" type="ORF">CDAR_581331</name>
</gene>
<name>A0AAV4PPR3_9ARAC</name>
<accession>A0AAV4PPR3</accession>
<evidence type="ECO:0000313" key="3">
    <source>
        <dbReference type="Proteomes" id="UP001054837"/>
    </source>
</evidence>
<organism evidence="2 3">
    <name type="scientific">Caerostris darwini</name>
    <dbReference type="NCBI Taxonomy" id="1538125"/>
    <lineage>
        <taxon>Eukaryota</taxon>
        <taxon>Metazoa</taxon>
        <taxon>Ecdysozoa</taxon>
        <taxon>Arthropoda</taxon>
        <taxon>Chelicerata</taxon>
        <taxon>Arachnida</taxon>
        <taxon>Araneae</taxon>
        <taxon>Araneomorphae</taxon>
        <taxon>Entelegynae</taxon>
        <taxon>Araneoidea</taxon>
        <taxon>Araneidae</taxon>
        <taxon>Caerostris</taxon>
    </lineage>
</organism>
<comment type="caution">
    <text evidence="2">The sequence shown here is derived from an EMBL/GenBank/DDBJ whole genome shotgun (WGS) entry which is preliminary data.</text>
</comment>
<evidence type="ECO:0000256" key="1">
    <source>
        <dbReference type="SAM" id="MobiDB-lite"/>
    </source>
</evidence>
<protein>
    <submittedName>
        <fullName evidence="2">Uncharacterized protein</fullName>
    </submittedName>
</protein>
<dbReference type="Proteomes" id="UP001054837">
    <property type="component" value="Unassembled WGS sequence"/>
</dbReference>
<sequence length="153" mass="17699">MEVLFETGRTENRSTRSTSSGTAPSFRRIKNYSFIQTAFVKNMMDTNGRKTPATLTPFWDILIWSKPIVIWMSTSFSHLFEIFCAPTAWIQESSGYIIKLNINQDAYREKNICYTESNLGHLNLEQTQQDCPLDVHIFIPLLLDLMCSPHRND</sequence>
<evidence type="ECO:0000313" key="2">
    <source>
        <dbReference type="EMBL" id="GIX97212.1"/>
    </source>
</evidence>
<dbReference type="EMBL" id="BPLQ01003013">
    <property type="protein sequence ID" value="GIX97212.1"/>
    <property type="molecule type" value="Genomic_DNA"/>
</dbReference>
<proteinExistence type="predicted"/>
<reference evidence="2 3" key="1">
    <citation type="submission" date="2021-06" db="EMBL/GenBank/DDBJ databases">
        <title>Caerostris darwini draft genome.</title>
        <authorList>
            <person name="Kono N."/>
            <person name="Arakawa K."/>
        </authorList>
    </citation>
    <scope>NUCLEOTIDE SEQUENCE [LARGE SCALE GENOMIC DNA]</scope>
</reference>
<dbReference type="AlphaFoldDB" id="A0AAV4PPR3"/>
<feature type="region of interest" description="Disordered" evidence="1">
    <location>
        <begin position="1"/>
        <end position="24"/>
    </location>
</feature>
<keyword evidence="3" id="KW-1185">Reference proteome</keyword>